<dbReference type="RefSeq" id="WP_229924939.1">
    <property type="nucleotide sequence ID" value="NZ_BNCD01000017.1"/>
</dbReference>
<dbReference type="GO" id="GO:0009446">
    <property type="term" value="P:putrescine biosynthetic process"/>
    <property type="evidence" value="ECO:0007669"/>
    <property type="project" value="InterPro"/>
</dbReference>
<dbReference type="SUPFAM" id="SSF55909">
    <property type="entry name" value="Pentein"/>
    <property type="match status" value="1"/>
</dbReference>
<sequence>MPSGAHEDGRRTSAEPAVRWHMPAEWQRHERTFMAWPSSDSGWREALPAVREDVAGIARAVAEHEPVTLLAAPSEAAEARRACGGAVEIASVPVDDLWMRDSGPTFVTGSGRVAGVDFHFNGWGGKQPHERDARVARRLLSQRGLRRIDAPVTTEGGALEVDGERTLIVAESSLVNINRNPGRSRDRIEGALKRCLGVSKVIWIAGLRGRDITDYHIDAVARFVEPGTVVISRPPSSARPDLWTRAYHQARQVLKAATDARGRELRVVELPEPDPTRIGRRGRYFIASYANYYVVNGAVLLPRFGDPAGDQRAAALIRDLHPGRAVVQLEINTLAEGGGGIHCATKQQPSPR</sequence>
<evidence type="ECO:0000313" key="2">
    <source>
        <dbReference type="EMBL" id="GHH85230.1"/>
    </source>
</evidence>
<evidence type="ECO:0000256" key="1">
    <source>
        <dbReference type="ARBA" id="ARBA00022801"/>
    </source>
</evidence>
<dbReference type="Proteomes" id="UP000603708">
    <property type="component" value="Unassembled WGS sequence"/>
</dbReference>
<organism evidence="2 3">
    <name type="scientific">Streptomyces sulfonofaciens</name>
    <dbReference type="NCBI Taxonomy" id="68272"/>
    <lineage>
        <taxon>Bacteria</taxon>
        <taxon>Bacillati</taxon>
        <taxon>Actinomycetota</taxon>
        <taxon>Actinomycetes</taxon>
        <taxon>Kitasatosporales</taxon>
        <taxon>Streptomycetaceae</taxon>
        <taxon>Streptomyces</taxon>
    </lineage>
</organism>
<dbReference type="AlphaFoldDB" id="A0A919GJM6"/>
<reference evidence="2" key="1">
    <citation type="journal article" date="2014" name="Int. J. Syst. Evol. Microbiol.">
        <title>Complete genome sequence of Corynebacterium casei LMG S-19264T (=DSM 44701T), isolated from a smear-ripened cheese.</title>
        <authorList>
            <consortium name="US DOE Joint Genome Institute (JGI-PGF)"/>
            <person name="Walter F."/>
            <person name="Albersmeier A."/>
            <person name="Kalinowski J."/>
            <person name="Ruckert C."/>
        </authorList>
    </citation>
    <scope>NUCLEOTIDE SEQUENCE</scope>
    <source>
        <strain evidence="2">JCM 5069</strain>
    </source>
</reference>
<dbReference type="InterPro" id="IPR007466">
    <property type="entry name" value="Peptidyl-Arg-deiminase_porph"/>
</dbReference>
<dbReference type="GO" id="GO:0004668">
    <property type="term" value="F:protein-arginine deiminase activity"/>
    <property type="evidence" value="ECO:0007669"/>
    <property type="project" value="InterPro"/>
</dbReference>
<proteinExistence type="predicted"/>
<protein>
    <submittedName>
        <fullName evidence="2">Porphyromonas-type peptidyl-arginine deiminase</fullName>
    </submittedName>
</protein>
<dbReference type="Pfam" id="PF04371">
    <property type="entry name" value="PAD_porph"/>
    <property type="match status" value="1"/>
</dbReference>
<name>A0A919GJM6_9ACTN</name>
<comment type="caution">
    <text evidence="2">The sequence shown here is derived from an EMBL/GenBank/DDBJ whole genome shotgun (WGS) entry which is preliminary data.</text>
</comment>
<dbReference type="Gene3D" id="3.75.10.10">
    <property type="entry name" value="L-arginine/glycine Amidinotransferase, Chain A"/>
    <property type="match status" value="1"/>
</dbReference>
<dbReference type="EMBL" id="BNCD01000017">
    <property type="protein sequence ID" value="GHH85230.1"/>
    <property type="molecule type" value="Genomic_DNA"/>
</dbReference>
<dbReference type="PANTHER" id="PTHR31377:SF0">
    <property type="entry name" value="AGMATINE DEIMINASE-RELATED"/>
    <property type="match status" value="1"/>
</dbReference>
<dbReference type="PANTHER" id="PTHR31377">
    <property type="entry name" value="AGMATINE DEIMINASE-RELATED"/>
    <property type="match status" value="1"/>
</dbReference>
<keyword evidence="3" id="KW-1185">Reference proteome</keyword>
<evidence type="ECO:0000313" key="3">
    <source>
        <dbReference type="Proteomes" id="UP000603708"/>
    </source>
</evidence>
<reference evidence="2" key="2">
    <citation type="submission" date="2020-09" db="EMBL/GenBank/DDBJ databases">
        <authorList>
            <person name="Sun Q."/>
            <person name="Ohkuma M."/>
        </authorList>
    </citation>
    <scope>NUCLEOTIDE SEQUENCE</scope>
    <source>
        <strain evidence="2">JCM 5069</strain>
    </source>
</reference>
<gene>
    <name evidence="2" type="ORF">GCM10018793_52420</name>
</gene>
<keyword evidence="1" id="KW-0378">Hydrolase</keyword>
<dbReference type="GO" id="GO:0047632">
    <property type="term" value="F:agmatine deiminase activity"/>
    <property type="evidence" value="ECO:0007669"/>
    <property type="project" value="TreeGrafter"/>
</dbReference>
<accession>A0A919GJM6</accession>